<dbReference type="EMBL" id="JAVDSB010000003">
    <property type="protein sequence ID" value="MDR6551039.1"/>
    <property type="molecule type" value="Genomic_DNA"/>
</dbReference>
<accession>A0ABU1NU97</accession>
<feature type="non-terminal residue" evidence="1">
    <location>
        <position position="1"/>
    </location>
</feature>
<name>A0ABU1NU97_9BACL</name>
<sequence>CGTFSGIIGLGAAFLFSRLNLLKNLKFFSGLLLSEALFFVVLEHFLEKDKQKVQECDESGEAHCSNCS</sequence>
<dbReference type="Proteomes" id="UP001267290">
    <property type="component" value="Unassembled WGS sequence"/>
</dbReference>
<keyword evidence="2" id="KW-1185">Reference proteome</keyword>
<protein>
    <submittedName>
        <fullName evidence="1">Uncharacterized protein</fullName>
    </submittedName>
</protein>
<comment type="caution">
    <text evidence="1">The sequence shown here is derived from an EMBL/GenBank/DDBJ whole genome shotgun (WGS) entry which is preliminary data.</text>
</comment>
<gene>
    <name evidence="1" type="ORF">J2736_002226</name>
</gene>
<organism evidence="1 2">
    <name type="scientific">Paenibacillus qinlingensis</name>
    <dbReference type="NCBI Taxonomy" id="1837343"/>
    <lineage>
        <taxon>Bacteria</taxon>
        <taxon>Bacillati</taxon>
        <taxon>Bacillota</taxon>
        <taxon>Bacilli</taxon>
        <taxon>Bacillales</taxon>
        <taxon>Paenibacillaceae</taxon>
        <taxon>Paenibacillus</taxon>
    </lineage>
</organism>
<evidence type="ECO:0000313" key="1">
    <source>
        <dbReference type="EMBL" id="MDR6551039.1"/>
    </source>
</evidence>
<dbReference type="RefSeq" id="WP_310226391.1">
    <property type="nucleotide sequence ID" value="NZ_JAVDSB010000003.1"/>
</dbReference>
<evidence type="ECO:0000313" key="2">
    <source>
        <dbReference type="Proteomes" id="UP001267290"/>
    </source>
</evidence>
<reference evidence="1 2" key="1">
    <citation type="submission" date="2023-07" db="EMBL/GenBank/DDBJ databases">
        <title>Sorghum-associated microbial communities from plants grown in Nebraska, USA.</title>
        <authorList>
            <person name="Schachtman D."/>
        </authorList>
    </citation>
    <scope>NUCLEOTIDE SEQUENCE [LARGE SCALE GENOMIC DNA]</scope>
    <source>
        <strain evidence="1 2">CC258</strain>
    </source>
</reference>
<proteinExistence type="predicted"/>